<dbReference type="EC" id="1.6.5.2" evidence="4"/>
<sequence length="264" mass="29513">MNILIVFAHPERHSLNGALLDVAVTTLQAQGHKVQVSDLYAMHWKASIDRADFPDIPANERLRVSSASSREFAEGGLTDDVTAEQDKLRWADTVIFQFPLWWFAMPAILKGWVDRVYACGFAYGVGEHNDRRWGDRYGEGTMTGKRAMLIVTTGGWPEHYSARGINGPIDDLLFPINHGILFYPGFTVLPPFVAYRVDRLDNAGFDVLAEQLRERMRTLATTAPIPYRQQNGGDYQIPTMELKTGLEAPGTVGFDLHVALPPPK</sequence>
<gene>
    <name evidence="4" type="ORF">HNR55_002339</name>
</gene>
<dbReference type="PANTHER" id="PTHR10204:SF34">
    <property type="entry name" value="NAD(P)H DEHYDROGENASE [QUINONE] 1 ISOFORM 1"/>
    <property type="match status" value="1"/>
</dbReference>
<dbReference type="Proteomes" id="UP000578000">
    <property type="component" value="Unassembled WGS sequence"/>
</dbReference>
<feature type="domain" description="Flavodoxin-like fold" evidence="3">
    <location>
        <begin position="1"/>
        <end position="214"/>
    </location>
</feature>
<dbReference type="InterPro" id="IPR003680">
    <property type="entry name" value="Flavodoxin_fold"/>
</dbReference>
<organism evidence="4 5">
    <name type="scientific">Acetobacter lovaniensis</name>
    <dbReference type="NCBI Taxonomy" id="104100"/>
    <lineage>
        <taxon>Bacteria</taxon>
        <taxon>Pseudomonadati</taxon>
        <taxon>Pseudomonadota</taxon>
        <taxon>Alphaproteobacteria</taxon>
        <taxon>Acetobacterales</taxon>
        <taxon>Acetobacteraceae</taxon>
        <taxon>Acetobacter</taxon>
    </lineage>
</organism>
<dbReference type="RefSeq" id="WP_166115558.1">
    <property type="nucleotide sequence ID" value="NZ_BAABDB010000010.1"/>
</dbReference>
<comment type="caution">
    <text evidence="4">The sequence shown here is derived from an EMBL/GenBank/DDBJ whole genome shotgun (WGS) entry which is preliminary data.</text>
</comment>
<accession>A0A841QIA5</accession>
<keyword evidence="2 4" id="KW-0560">Oxidoreductase</keyword>
<comment type="similarity">
    <text evidence="1">Belongs to the NAD(P)H dehydrogenase (quinone) family.</text>
</comment>
<keyword evidence="5" id="KW-1185">Reference proteome</keyword>
<dbReference type="Pfam" id="PF02525">
    <property type="entry name" value="Flavodoxin_2"/>
    <property type="match status" value="1"/>
</dbReference>
<evidence type="ECO:0000259" key="3">
    <source>
        <dbReference type="Pfam" id="PF02525"/>
    </source>
</evidence>
<dbReference type="SUPFAM" id="SSF52218">
    <property type="entry name" value="Flavoproteins"/>
    <property type="match status" value="1"/>
</dbReference>
<proteinExistence type="inferred from homology"/>
<evidence type="ECO:0000313" key="4">
    <source>
        <dbReference type="EMBL" id="MBB6457737.1"/>
    </source>
</evidence>
<dbReference type="AlphaFoldDB" id="A0A841QIA5"/>
<reference evidence="4 5" key="1">
    <citation type="submission" date="2020-08" db="EMBL/GenBank/DDBJ databases">
        <title>Genomic Encyclopedia of Type Strains, Phase IV (KMG-IV): sequencing the most valuable type-strain genomes for metagenomic binning, comparative biology and taxonomic classification.</title>
        <authorList>
            <person name="Goeker M."/>
        </authorList>
    </citation>
    <scope>NUCLEOTIDE SEQUENCE [LARGE SCALE GENOMIC DNA]</scope>
    <source>
        <strain evidence="4 5">DSM 4491</strain>
    </source>
</reference>
<dbReference type="Gene3D" id="3.40.50.360">
    <property type="match status" value="1"/>
</dbReference>
<evidence type="ECO:0000256" key="2">
    <source>
        <dbReference type="ARBA" id="ARBA00023002"/>
    </source>
</evidence>
<evidence type="ECO:0000256" key="1">
    <source>
        <dbReference type="ARBA" id="ARBA00006252"/>
    </source>
</evidence>
<dbReference type="InterPro" id="IPR029039">
    <property type="entry name" value="Flavoprotein-like_sf"/>
</dbReference>
<dbReference type="EMBL" id="JACHIE010000010">
    <property type="protein sequence ID" value="MBB6457737.1"/>
    <property type="molecule type" value="Genomic_DNA"/>
</dbReference>
<protein>
    <submittedName>
        <fullName evidence="4">NAD(P)H dehydrogenase (Quinone)</fullName>
        <ecNumber evidence="4">1.6.5.2</ecNumber>
    </submittedName>
</protein>
<dbReference type="InterPro" id="IPR051545">
    <property type="entry name" value="NAD(P)H_dehydrogenase_qn"/>
</dbReference>
<evidence type="ECO:0000313" key="5">
    <source>
        <dbReference type="Proteomes" id="UP000578000"/>
    </source>
</evidence>
<dbReference type="PANTHER" id="PTHR10204">
    <property type="entry name" value="NAD P H OXIDOREDUCTASE-RELATED"/>
    <property type="match status" value="1"/>
</dbReference>
<name>A0A841QIA5_9PROT</name>
<dbReference type="GO" id="GO:0003955">
    <property type="term" value="F:NAD(P)H dehydrogenase (quinone) activity"/>
    <property type="evidence" value="ECO:0007669"/>
    <property type="project" value="UniProtKB-EC"/>
</dbReference>
<dbReference type="GO" id="GO:0005829">
    <property type="term" value="C:cytosol"/>
    <property type="evidence" value="ECO:0007669"/>
    <property type="project" value="TreeGrafter"/>
</dbReference>